<evidence type="ECO:0000256" key="1">
    <source>
        <dbReference type="SAM" id="MobiDB-lite"/>
    </source>
</evidence>
<dbReference type="EMBL" id="CTEC01000003">
    <property type="protein sequence ID" value="CQD23278.1"/>
    <property type="molecule type" value="Genomic_DNA"/>
</dbReference>
<protein>
    <submittedName>
        <fullName evidence="2">Uncharacterized protein</fullName>
    </submittedName>
</protein>
<reference evidence="3" key="1">
    <citation type="submission" date="2015-03" db="EMBL/GenBank/DDBJ databases">
        <authorList>
            <person name="Urmite Genomes"/>
        </authorList>
    </citation>
    <scope>NUCLEOTIDE SEQUENCE [LARGE SCALE GENOMIC DNA]</scope>
    <source>
        <strain evidence="3">CSUR P1344</strain>
    </source>
</reference>
<dbReference type="RefSeq" id="WP_083071543.1">
    <property type="nucleotide sequence ID" value="NZ_CTEC01000003.1"/>
</dbReference>
<proteinExistence type="predicted"/>
<organism evidence="2 3">
    <name type="scientific">Mycobacterium europaeum</name>
    <dbReference type="NCBI Taxonomy" id="761804"/>
    <lineage>
        <taxon>Bacteria</taxon>
        <taxon>Bacillati</taxon>
        <taxon>Actinomycetota</taxon>
        <taxon>Actinomycetes</taxon>
        <taxon>Mycobacteriales</taxon>
        <taxon>Mycobacteriaceae</taxon>
        <taxon>Mycobacterium</taxon>
        <taxon>Mycobacterium simiae complex</taxon>
    </lineage>
</organism>
<feature type="region of interest" description="Disordered" evidence="1">
    <location>
        <begin position="64"/>
        <end position="114"/>
    </location>
</feature>
<dbReference type="AlphaFoldDB" id="A0A0U1DV06"/>
<name>A0A0U1DV06_9MYCO</name>
<dbReference type="Proteomes" id="UP000199601">
    <property type="component" value="Unassembled WGS sequence"/>
</dbReference>
<gene>
    <name evidence="2" type="ORF">BN000_05788</name>
</gene>
<accession>A0A0U1DV06</accession>
<sequence>MAKKNDFTKRANDFLAARLGPVQHLGELLDVKAEKEAELKDCDANIEKAVLECIEAGWKPAELTELGVPRSALPRRQGRSAALEPRMPDNSGNQGDQGVHGSGDRGATAPQSTT</sequence>
<evidence type="ECO:0000313" key="3">
    <source>
        <dbReference type="Proteomes" id="UP000199601"/>
    </source>
</evidence>
<evidence type="ECO:0000313" key="2">
    <source>
        <dbReference type="EMBL" id="CQD23278.1"/>
    </source>
</evidence>
<keyword evidence="3" id="KW-1185">Reference proteome</keyword>